<dbReference type="GO" id="GO:0004843">
    <property type="term" value="F:cysteine-type deubiquitinase activity"/>
    <property type="evidence" value="ECO:0007669"/>
    <property type="project" value="InterPro"/>
</dbReference>
<dbReference type="InterPro" id="IPR028889">
    <property type="entry name" value="USP"/>
</dbReference>
<accession>A0A0E9NP84</accession>
<dbReference type="InterPro" id="IPR038765">
    <property type="entry name" value="Papain-like_cys_pep_sf"/>
</dbReference>
<reference evidence="3 4" key="2">
    <citation type="journal article" date="2014" name="J. Gen. Appl. Microbiol.">
        <title>The early diverging ascomycetous budding yeast Saitoella complicata has three histone deacetylases belonging to the Clr6, Hos2, and Rpd3 lineages.</title>
        <authorList>
            <person name="Nishida H."/>
            <person name="Matsumoto T."/>
            <person name="Kondo S."/>
            <person name="Hamamoto M."/>
            <person name="Yoshikawa H."/>
        </authorList>
    </citation>
    <scope>NUCLEOTIDE SEQUENCE [LARGE SCALE GENOMIC DNA]</scope>
    <source>
        <strain evidence="3 4">NRRL Y-17804</strain>
    </source>
</reference>
<dbReference type="PROSITE" id="PS50235">
    <property type="entry name" value="USP_3"/>
    <property type="match status" value="1"/>
</dbReference>
<dbReference type="PANTHER" id="PTHR24006">
    <property type="entry name" value="UBIQUITIN CARBOXYL-TERMINAL HYDROLASE"/>
    <property type="match status" value="1"/>
</dbReference>
<dbReference type="AlphaFoldDB" id="A0A0E9NP84"/>
<feature type="region of interest" description="Disordered" evidence="1">
    <location>
        <begin position="196"/>
        <end position="258"/>
    </location>
</feature>
<name>A0A0E9NP84_SAICN</name>
<feature type="domain" description="USP" evidence="2">
    <location>
        <begin position="266"/>
        <end position="636"/>
    </location>
</feature>
<organism evidence="3 4">
    <name type="scientific">Saitoella complicata (strain BCRC 22490 / CBS 7301 / JCM 7358 / NBRC 10748 / NRRL Y-17804)</name>
    <dbReference type="NCBI Taxonomy" id="698492"/>
    <lineage>
        <taxon>Eukaryota</taxon>
        <taxon>Fungi</taxon>
        <taxon>Dikarya</taxon>
        <taxon>Ascomycota</taxon>
        <taxon>Taphrinomycotina</taxon>
        <taxon>Taphrinomycotina incertae sedis</taxon>
        <taxon>Saitoella</taxon>
    </lineage>
</organism>
<reference evidence="3 4" key="1">
    <citation type="journal article" date="2011" name="J. Gen. Appl. Microbiol.">
        <title>Draft genome sequencing of the enigmatic yeast Saitoella complicata.</title>
        <authorList>
            <person name="Nishida H."/>
            <person name="Hamamoto M."/>
            <person name="Sugiyama J."/>
        </authorList>
    </citation>
    <scope>NUCLEOTIDE SEQUENCE [LARGE SCALE GENOMIC DNA]</scope>
    <source>
        <strain evidence="3 4">NRRL Y-17804</strain>
    </source>
</reference>
<dbReference type="InterPro" id="IPR050164">
    <property type="entry name" value="Peptidase_C19"/>
</dbReference>
<evidence type="ECO:0000256" key="1">
    <source>
        <dbReference type="SAM" id="MobiDB-lite"/>
    </source>
</evidence>
<feature type="region of interest" description="Disordered" evidence="1">
    <location>
        <begin position="1"/>
        <end position="42"/>
    </location>
</feature>
<dbReference type="STRING" id="698492.A0A0E9NP84"/>
<gene>
    <name evidence="3" type="ORF">G7K_5785-t1</name>
</gene>
<dbReference type="Proteomes" id="UP000033140">
    <property type="component" value="Unassembled WGS sequence"/>
</dbReference>
<dbReference type="PANTHER" id="PTHR24006:SF905">
    <property type="entry name" value="UBIQUITIN CARBOXYL-TERMINAL HYDROLASE 1"/>
    <property type="match status" value="1"/>
</dbReference>
<dbReference type="Gene3D" id="3.90.70.10">
    <property type="entry name" value="Cysteine proteinases"/>
    <property type="match status" value="1"/>
</dbReference>
<protein>
    <recommendedName>
        <fullName evidence="2">USP domain-containing protein</fullName>
    </recommendedName>
</protein>
<comment type="caution">
    <text evidence="3">The sequence shown here is derived from an EMBL/GenBank/DDBJ whole genome shotgun (WGS) entry which is preliminary data.</text>
</comment>
<dbReference type="GO" id="GO:0005634">
    <property type="term" value="C:nucleus"/>
    <property type="evidence" value="ECO:0007669"/>
    <property type="project" value="TreeGrafter"/>
</dbReference>
<feature type="region of interest" description="Disordered" evidence="1">
    <location>
        <begin position="404"/>
        <end position="426"/>
    </location>
</feature>
<proteinExistence type="predicted"/>
<reference evidence="3 4" key="3">
    <citation type="journal article" date="2015" name="Genome Announc.">
        <title>Draft Genome Sequence of the Archiascomycetous Yeast Saitoella complicata.</title>
        <authorList>
            <person name="Yamauchi K."/>
            <person name="Kondo S."/>
            <person name="Hamamoto M."/>
            <person name="Takahashi Y."/>
            <person name="Ogura Y."/>
            <person name="Hayashi T."/>
            <person name="Nishida H."/>
        </authorList>
    </citation>
    <scope>NUCLEOTIDE SEQUENCE [LARGE SCALE GENOMIC DNA]</scope>
    <source>
        <strain evidence="3 4">NRRL Y-17804</strain>
    </source>
</reference>
<sequence>MSWRRGPITPFDNGFRNERPKVSPASAAGGGGAGYNGSPFAAKRKVGTTYGKTSVKKKLPMYEDDIFKPTSPPQTPNPGFAKQEKKTFHGLNVNSSRKKTAVIPATVEKSVLMDKETNIPSSSPVQSSPTVPKGSLLDVMASEPASKFDPSAWKAPTPVKVTHISTPKPVTALVGSISPVSSPPLESAQPVTFRLTSTAPKKPQAVGMFRITSDRGRAKRKRQNDDAEWGPRSRRGTPMQRRSSRDSDELSIRSYSSRGRQNEAGVGLMNLGNTCYLNSALHAMRVLPEFTEAAQALLLPLSHDDEAKEKVIKGLGGYSYYAIAEAAVKVMDEINTAEHKLLEGSPSVKVLGERNVQDGVVEPDELVKKIRACDNPFNSYSQQDSHQVIIYLIDLFDKVQKSLHPPPVDSEGRLPSPPPSSPLGKFDSPIIMPKDLLAHTTVFQIECRECHTINSREVEAVDQVAYLFGNETIETALAREEGKVELMEGDNAYHCDKCNKKTSARRTQGMQDPPRILAVTVTRLPVEMQPEDTKARKQADTDGIVEMRLAGRKWSLCSAILRIGGTEGWMRDFGHYTAVARSKESRQWRLYDDSKVSPISEDDLYQEMGWLRPSSGYGENRRSNGSSAYVMFYEQVTGE</sequence>
<dbReference type="EMBL" id="BACD03000051">
    <property type="protein sequence ID" value="GAO51692.1"/>
    <property type="molecule type" value="Genomic_DNA"/>
</dbReference>
<evidence type="ECO:0000313" key="3">
    <source>
        <dbReference type="EMBL" id="GAO51692.1"/>
    </source>
</evidence>
<dbReference type="InterPro" id="IPR001394">
    <property type="entry name" value="Peptidase_C19_UCH"/>
</dbReference>
<evidence type="ECO:0000259" key="2">
    <source>
        <dbReference type="PROSITE" id="PS50235"/>
    </source>
</evidence>
<dbReference type="SUPFAM" id="SSF54001">
    <property type="entry name" value="Cysteine proteinases"/>
    <property type="match status" value="1"/>
</dbReference>
<feature type="region of interest" description="Disordered" evidence="1">
    <location>
        <begin position="63"/>
        <end position="82"/>
    </location>
</feature>
<dbReference type="GO" id="GO:0016579">
    <property type="term" value="P:protein deubiquitination"/>
    <property type="evidence" value="ECO:0007669"/>
    <property type="project" value="InterPro"/>
</dbReference>
<dbReference type="Pfam" id="PF00443">
    <property type="entry name" value="UCH"/>
    <property type="match status" value="1"/>
</dbReference>
<keyword evidence="4" id="KW-1185">Reference proteome</keyword>
<dbReference type="GO" id="GO:0005829">
    <property type="term" value="C:cytosol"/>
    <property type="evidence" value="ECO:0007669"/>
    <property type="project" value="TreeGrafter"/>
</dbReference>
<evidence type="ECO:0000313" key="4">
    <source>
        <dbReference type="Proteomes" id="UP000033140"/>
    </source>
</evidence>